<protein>
    <submittedName>
        <fullName evidence="4">Hsp70 family protein</fullName>
    </submittedName>
</protein>
<dbReference type="Pfam" id="PF12531">
    <property type="entry name" value="DUF3731"/>
    <property type="match status" value="1"/>
</dbReference>
<dbReference type="EMBL" id="CP063849">
    <property type="protein sequence ID" value="QOY86955.1"/>
    <property type="molecule type" value="Genomic_DNA"/>
</dbReference>
<gene>
    <name evidence="4" type="ORF">IRI77_29915</name>
</gene>
<dbReference type="InterPro" id="IPR018181">
    <property type="entry name" value="Heat_shock_70_CS"/>
</dbReference>
<comment type="similarity">
    <text evidence="1">Belongs to the heat shock protein 70 family.</text>
</comment>
<dbReference type="InterPro" id="IPR021030">
    <property type="entry name" value="DUF3731"/>
</dbReference>
<proteinExistence type="inferred from homology"/>
<dbReference type="Gene3D" id="3.90.640.10">
    <property type="entry name" value="Actin, Chain A, domain 4"/>
    <property type="match status" value="1"/>
</dbReference>
<dbReference type="Gene3D" id="3.30.420.40">
    <property type="match status" value="2"/>
</dbReference>
<dbReference type="PANTHER" id="PTHR19375">
    <property type="entry name" value="HEAT SHOCK PROTEIN 70KDA"/>
    <property type="match status" value="1"/>
</dbReference>
<name>A0A7S7NNT0_PALFE</name>
<keyword evidence="5" id="KW-1185">Reference proteome</keyword>
<accession>A0A7S7NNT0</accession>
<sequence length="880" mass="96218">MKIGIDLGTTNSACAFIDPNEADGADFPPVHILPIPQEVIGGQIEPRRSLPSFLYLEGDGLSGENAREQGALVPTKLVHSAKSWLSNSEVDRTAKILPWDAQEAGRVVSPVEASARYLKHIRDAWEATGRGPISEHDVVLTVPASFDEEARELTVQAAHEAGIENLTLLEEPAAAFYSWIANHLSQSQKSLTDGMTVLVVDVGGGTSDFTVIRVGREGDRVNFTRTAVGRHLLLGGDNLDLTLAWLVESKLNKQLSLRQRSALRRQCSAAKEKLLGSPDLASVDITVLGGGTSLIGGTLKASVLREEAMELAMEGFLPFCGLDEKPQEDKKSLFREIGLPYVSDPAVTRHLAAFLQSSQSPAPDAILFNGGFFIPEILRQRVTDVVESWYGKRPLVFENNDLDLAVAVGASYYSYVRGTGSGVLVRGGLPRAYFLGVDSPDAANLKTVCLVPRGTEEGSTLTLDLENLQLVANKPVKFKLYSSLLRTEDQVGEVVEFPVQEVAETLHQHAPLEAVIRFGKKAEERLVPVKLGVHLSEVGTLEIWAESKISEHRWRLQFELRKPVLAEQVKKSRPVAVISAEALAAAEEAVRAVFQHGTLAPEELPGKLEQILALGRNSWPLEVIRKLADVFLELNEGRRKSPAHEVRWLNLGGLCLRPGFGHPGDDYRIELARRVWAQGPAFGNKPENETQWWIFWGRVAGGLNRNQQADVFQRTAYALLPKGKPQRLNSSLEREMWRCAASLELLPAGTRTDLGNALVKRLRSEPNASDFWCLARIGARKLFYGPLNQVLPAATAVRWIEGIGKVNGSEECIARLGQSTGDATRDLPPGSLEMVRRTLAGSPELLSLFEGDTPSDLDSMARVFGEELPSGLVLAAPAQE</sequence>
<evidence type="ECO:0000256" key="1">
    <source>
        <dbReference type="ARBA" id="ARBA00007381"/>
    </source>
</evidence>
<reference evidence="4 5" key="1">
    <citation type="submission" date="2020-10" db="EMBL/GenBank/DDBJ databases">
        <title>Complete genome sequence of Paludibaculum fermentans P105T, a facultatively anaerobic acidobacterium capable of dissimilatory Fe(III) reduction.</title>
        <authorList>
            <person name="Dedysh S.N."/>
            <person name="Beletsky A.V."/>
            <person name="Kulichevskaya I.S."/>
            <person name="Mardanov A.V."/>
            <person name="Ravin N.V."/>
        </authorList>
    </citation>
    <scope>NUCLEOTIDE SEQUENCE [LARGE SCALE GENOMIC DNA]</scope>
    <source>
        <strain evidence="4 5">P105</strain>
    </source>
</reference>
<dbReference type="CDD" id="cd10170">
    <property type="entry name" value="ASKHA_NBD_HSP70"/>
    <property type="match status" value="1"/>
</dbReference>
<evidence type="ECO:0000313" key="5">
    <source>
        <dbReference type="Proteomes" id="UP000593892"/>
    </source>
</evidence>
<dbReference type="InterPro" id="IPR043129">
    <property type="entry name" value="ATPase_NBD"/>
</dbReference>
<dbReference type="RefSeq" id="WP_194448624.1">
    <property type="nucleotide sequence ID" value="NZ_CP063849.1"/>
</dbReference>
<dbReference type="PROSITE" id="PS00297">
    <property type="entry name" value="HSP70_1"/>
    <property type="match status" value="1"/>
</dbReference>
<dbReference type="AlphaFoldDB" id="A0A7S7NNT0"/>
<dbReference type="SUPFAM" id="SSF53067">
    <property type="entry name" value="Actin-like ATPase domain"/>
    <property type="match status" value="2"/>
</dbReference>
<dbReference type="InterPro" id="IPR013126">
    <property type="entry name" value="Hsp_70_fam"/>
</dbReference>
<dbReference type="GO" id="GO:0140662">
    <property type="term" value="F:ATP-dependent protein folding chaperone"/>
    <property type="evidence" value="ECO:0007669"/>
    <property type="project" value="InterPro"/>
</dbReference>
<dbReference type="Pfam" id="PF00012">
    <property type="entry name" value="HSP70"/>
    <property type="match status" value="1"/>
</dbReference>
<dbReference type="PRINTS" id="PR00301">
    <property type="entry name" value="HEATSHOCK70"/>
</dbReference>
<organism evidence="4 5">
    <name type="scientific">Paludibaculum fermentans</name>
    <dbReference type="NCBI Taxonomy" id="1473598"/>
    <lineage>
        <taxon>Bacteria</taxon>
        <taxon>Pseudomonadati</taxon>
        <taxon>Acidobacteriota</taxon>
        <taxon>Terriglobia</taxon>
        <taxon>Bryobacterales</taxon>
        <taxon>Bryobacteraceae</taxon>
        <taxon>Paludibaculum</taxon>
    </lineage>
</organism>
<keyword evidence="2" id="KW-0547">Nucleotide-binding</keyword>
<dbReference type="GO" id="GO:0005524">
    <property type="term" value="F:ATP binding"/>
    <property type="evidence" value="ECO:0007669"/>
    <property type="project" value="UniProtKB-KW"/>
</dbReference>
<dbReference type="Proteomes" id="UP000593892">
    <property type="component" value="Chromosome"/>
</dbReference>
<dbReference type="KEGG" id="pfer:IRI77_29915"/>
<evidence type="ECO:0000256" key="2">
    <source>
        <dbReference type="ARBA" id="ARBA00022741"/>
    </source>
</evidence>
<evidence type="ECO:0000256" key="3">
    <source>
        <dbReference type="ARBA" id="ARBA00022840"/>
    </source>
</evidence>
<evidence type="ECO:0000313" key="4">
    <source>
        <dbReference type="EMBL" id="QOY86955.1"/>
    </source>
</evidence>
<keyword evidence="3" id="KW-0067">ATP-binding</keyword>
<dbReference type="PROSITE" id="PS00329">
    <property type="entry name" value="HSP70_2"/>
    <property type="match status" value="1"/>
</dbReference>